<name>A0A0F9GKW4_9ZZZZ</name>
<evidence type="ECO:0000313" key="1">
    <source>
        <dbReference type="EMBL" id="KKL91146.1"/>
    </source>
</evidence>
<proteinExistence type="predicted"/>
<accession>A0A0F9GKW4</accession>
<gene>
    <name evidence="1" type="ORF">LCGC14_1897660</name>
</gene>
<protein>
    <submittedName>
        <fullName evidence="1">Uncharacterized protein</fullName>
    </submittedName>
</protein>
<organism evidence="1">
    <name type="scientific">marine sediment metagenome</name>
    <dbReference type="NCBI Taxonomy" id="412755"/>
    <lineage>
        <taxon>unclassified sequences</taxon>
        <taxon>metagenomes</taxon>
        <taxon>ecological metagenomes</taxon>
    </lineage>
</organism>
<reference evidence="1" key="1">
    <citation type="journal article" date="2015" name="Nature">
        <title>Complex archaea that bridge the gap between prokaryotes and eukaryotes.</title>
        <authorList>
            <person name="Spang A."/>
            <person name="Saw J.H."/>
            <person name="Jorgensen S.L."/>
            <person name="Zaremba-Niedzwiedzka K."/>
            <person name="Martijn J."/>
            <person name="Lind A.E."/>
            <person name="van Eijk R."/>
            <person name="Schleper C."/>
            <person name="Guy L."/>
            <person name="Ettema T.J."/>
        </authorList>
    </citation>
    <scope>NUCLEOTIDE SEQUENCE</scope>
</reference>
<sequence length="47" mass="5540">MHRVFEFHFHTFRVGGKLLWRWGWDRLKNGVAVDLGPVGLAIKSYLK</sequence>
<dbReference type="EMBL" id="LAZR01019810">
    <property type="protein sequence ID" value="KKL91146.1"/>
    <property type="molecule type" value="Genomic_DNA"/>
</dbReference>
<comment type="caution">
    <text evidence="1">The sequence shown here is derived from an EMBL/GenBank/DDBJ whole genome shotgun (WGS) entry which is preliminary data.</text>
</comment>
<dbReference type="AlphaFoldDB" id="A0A0F9GKW4"/>